<evidence type="ECO:0000256" key="7">
    <source>
        <dbReference type="SAM" id="Phobius"/>
    </source>
</evidence>
<evidence type="ECO:0000256" key="1">
    <source>
        <dbReference type="ARBA" id="ARBA00004196"/>
    </source>
</evidence>
<feature type="transmembrane region" description="Helical" evidence="7">
    <location>
        <begin position="354"/>
        <end position="375"/>
    </location>
</feature>
<dbReference type="GO" id="GO:0030313">
    <property type="term" value="C:cell envelope"/>
    <property type="evidence" value="ECO:0007669"/>
    <property type="project" value="UniProtKB-SubCell"/>
</dbReference>
<dbReference type="PANTHER" id="PTHR43081:SF1">
    <property type="entry name" value="ADENYLATE CYCLASE, TERMINAL-DIFFERENTIATION SPECIFIC"/>
    <property type="match status" value="1"/>
</dbReference>
<dbReference type="Proteomes" id="UP000009011">
    <property type="component" value="Chromosome"/>
</dbReference>
<dbReference type="PROSITE" id="PS50125">
    <property type="entry name" value="GUANYLATE_CYCLASE_2"/>
    <property type="match status" value="1"/>
</dbReference>
<dbReference type="InterPro" id="IPR050697">
    <property type="entry name" value="Adenylyl/Guanylyl_Cyclase_3/4"/>
</dbReference>
<keyword evidence="3" id="KW-1003">Cell membrane</keyword>
<dbReference type="PATRIC" id="fig|1191523.3.peg.260"/>
<dbReference type="STRING" id="1191523.MROS_0254"/>
<dbReference type="Pfam" id="PF00211">
    <property type="entry name" value="Guanylate_cyc"/>
    <property type="match status" value="1"/>
</dbReference>
<dbReference type="InterPro" id="IPR029787">
    <property type="entry name" value="Nucleotide_cyclase"/>
</dbReference>
<evidence type="ECO:0000259" key="8">
    <source>
        <dbReference type="PROSITE" id="PS50125"/>
    </source>
</evidence>
<dbReference type="SMART" id="SM00044">
    <property type="entry name" value="CYCc"/>
    <property type="match status" value="1"/>
</dbReference>
<protein>
    <submittedName>
        <fullName evidence="9">Adenylate cyclase</fullName>
    </submittedName>
</protein>
<dbReference type="GO" id="GO:0035556">
    <property type="term" value="P:intracellular signal transduction"/>
    <property type="evidence" value="ECO:0007669"/>
    <property type="project" value="InterPro"/>
</dbReference>
<evidence type="ECO:0000256" key="4">
    <source>
        <dbReference type="ARBA" id="ARBA00022692"/>
    </source>
</evidence>
<accession>I6ZWR2</accession>
<dbReference type="Pfam" id="PF05226">
    <property type="entry name" value="CHASE2"/>
    <property type="match status" value="1"/>
</dbReference>
<gene>
    <name evidence="9" type="ordered locus">MROS_0254</name>
</gene>
<name>I6ZWR2_MELRP</name>
<dbReference type="InterPro" id="IPR007890">
    <property type="entry name" value="CHASE2"/>
</dbReference>
<evidence type="ECO:0000313" key="10">
    <source>
        <dbReference type="Proteomes" id="UP000009011"/>
    </source>
</evidence>
<dbReference type="GO" id="GO:0006171">
    <property type="term" value="P:cAMP biosynthetic process"/>
    <property type="evidence" value="ECO:0007669"/>
    <property type="project" value="TreeGrafter"/>
</dbReference>
<feature type="domain" description="Guanylate cyclase" evidence="8">
    <location>
        <begin position="480"/>
        <end position="612"/>
    </location>
</feature>
<dbReference type="KEGG" id="mro:MROS_0254"/>
<sequence>MKKKKEKDFWGGILIVFLSAVLSFLITNVPHFEISPLKELELRLIDKRFQERGAIDIKDSSNIILLEINQSAYDQIPKETRRWPWPRSVFARVVNNLSKAGVRSIGIDINFSNPDSYSPSNDSLMAESIKQSGRVVLAGKIDISNESKRKSGKSFVSKTNYNLGNIFFGVDSSIGIVQVPSDNDGVYRRYFPFVRSEVIGKSFPSFGFAIINKFKNLKYNYPVKDSAGFFILDDIKIPKWDSESMLINFYGGNATFKRVNLIDVLDDKNYKTEDEKLLGVEINTWDDPDIGLLHSGMFKDKIVIIGSTMPEDRDLLPVSFSAGKKGSNIMYGVEFHANVVQNILWRDFLYKQSAAAVFILTVLISFLAFIMNGAVRKLNLKNSIVNEILNFVLIACGVYIIYRLAVFIFIELHLVMPVVSYSLAVVLSYFTTTAYNFIIERKQNLVIKNMFSQYVSKEIVTELLNNPSKLRLGGERKEITVMFSDIANFTSFSEKKQPEELVGYINEFLNEMSEIIIEHKGTVDKYLGDAIMAFWGAPVEIKDHALLACNAALKMQKRLVELRNNWMSVEEIPIYIRIGINTGEAIVGNIGGSKRFDYTVLGDNVNLASRLEGANKAYGTNIMISDSTYELIKDHFLVRELDIIRVKGKTAPTKIYELISTKDDAEAMAALEKLDFYFQGLTLYKMRNFEAACDYFRRAFEQLKDYPSRVYAERCEFYISSPPPEDWDGVFELTSK</sequence>
<comment type="similarity">
    <text evidence="2">Belongs to the adenylyl cyclase class-3 family.</text>
</comment>
<feature type="transmembrane region" description="Helical" evidence="7">
    <location>
        <begin position="387"/>
        <end position="412"/>
    </location>
</feature>
<keyword evidence="10" id="KW-1185">Reference proteome</keyword>
<dbReference type="EMBL" id="CP003557">
    <property type="protein sequence ID" value="AFN73498.1"/>
    <property type="molecule type" value="Genomic_DNA"/>
</dbReference>
<dbReference type="PANTHER" id="PTHR43081">
    <property type="entry name" value="ADENYLATE CYCLASE, TERMINAL-DIFFERENTIATION SPECIFIC-RELATED"/>
    <property type="match status" value="1"/>
</dbReference>
<feature type="transmembrane region" description="Helical" evidence="7">
    <location>
        <begin position="418"/>
        <end position="438"/>
    </location>
</feature>
<dbReference type="InterPro" id="IPR001054">
    <property type="entry name" value="A/G_cyclase"/>
</dbReference>
<dbReference type="AlphaFoldDB" id="I6ZWR2"/>
<dbReference type="eggNOG" id="COG4252">
    <property type="taxonomic scope" value="Bacteria"/>
</dbReference>
<dbReference type="OrthoDB" id="1522078at2"/>
<evidence type="ECO:0000256" key="2">
    <source>
        <dbReference type="ARBA" id="ARBA00005381"/>
    </source>
</evidence>
<dbReference type="SMART" id="SM01080">
    <property type="entry name" value="CHASE2"/>
    <property type="match status" value="1"/>
</dbReference>
<dbReference type="eggNOG" id="COG2114">
    <property type="taxonomic scope" value="Bacteria"/>
</dbReference>
<dbReference type="GO" id="GO:0004016">
    <property type="term" value="F:adenylate cyclase activity"/>
    <property type="evidence" value="ECO:0007669"/>
    <property type="project" value="UniProtKB-ARBA"/>
</dbReference>
<keyword evidence="4 7" id="KW-0812">Transmembrane</keyword>
<proteinExistence type="inferred from homology"/>
<evidence type="ECO:0000256" key="3">
    <source>
        <dbReference type="ARBA" id="ARBA00022475"/>
    </source>
</evidence>
<evidence type="ECO:0000256" key="6">
    <source>
        <dbReference type="ARBA" id="ARBA00023136"/>
    </source>
</evidence>
<keyword evidence="6 7" id="KW-0472">Membrane</keyword>
<feature type="transmembrane region" description="Helical" evidence="7">
    <location>
        <begin position="9"/>
        <end position="26"/>
    </location>
</feature>
<dbReference type="SUPFAM" id="SSF55073">
    <property type="entry name" value="Nucleotide cyclase"/>
    <property type="match status" value="1"/>
</dbReference>
<keyword evidence="5 7" id="KW-1133">Transmembrane helix</keyword>
<dbReference type="RefSeq" id="WP_014854935.1">
    <property type="nucleotide sequence ID" value="NC_018178.1"/>
</dbReference>
<organism evidence="9 10">
    <name type="scientific">Melioribacter roseus (strain DSM 23840 / JCM 17771 / VKM B-2668 / P3M-2)</name>
    <dbReference type="NCBI Taxonomy" id="1191523"/>
    <lineage>
        <taxon>Bacteria</taxon>
        <taxon>Pseudomonadati</taxon>
        <taxon>Ignavibacteriota</taxon>
        <taxon>Ignavibacteria</taxon>
        <taxon>Ignavibacteriales</taxon>
        <taxon>Melioribacteraceae</taxon>
        <taxon>Melioribacter</taxon>
    </lineage>
</organism>
<dbReference type="Gene3D" id="3.30.70.1230">
    <property type="entry name" value="Nucleotide cyclase"/>
    <property type="match status" value="1"/>
</dbReference>
<reference evidence="9 10" key="1">
    <citation type="journal article" date="2013" name="PLoS ONE">
        <title>Genomic analysis of Melioribacter roseus, facultatively anaerobic organotrophic bacterium representing a novel deep lineage within Bacteriodetes/Chlorobi group.</title>
        <authorList>
            <person name="Kadnikov V.V."/>
            <person name="Mardanov A.V."/>
            <person name="Podosokorskaya O.A."/>
            <person name="Gavrilov S.N."/>
            <person name="Kublanov I.V."/>
            <person name="Beletsky A.V."/>
            <person name="Bonch-Osmolovskaya E.A."/>
            <person name="Ravin N.V."/>
        </authorList>
    </citation>
    <scope>NUCLEOTIDE SEQUENCE [LARGE SCALE GENOMIC DNA]</scope>
    <source>
        <strain evidence="10">JCM 17771 / P3M-2</strain>
    </source>
</reference>
<comment type="subcellular location">
    <subcellularLocation>
        <location evidence="1">Cell envelope</location>
    </subcellularLocation>
</comment>
<dbReference type="HOGENOM" id="CLU_000445_85_1_10"/>
<dbReference type="CDD" id="cd07302">
    <property type="entry name" value="CHD"/>
    <property type="match status" value="1"/>
</dbReference>
<dbReference type="FunFam" id="3.30.70.1230:FF:000016">
    <property type="entry name" value="Adenylate/guanylate cyclase domain-containing protein"/>
    <property type="match status" value="1"/>
</dbReference>
<evidence type="ECO:0000256" key="5">
    <source>
        <dbReference type="ARBA" id="ARBA00022989"/>
    </source>
</evidence>
<evidence type="ECO:0000313" key="9">
    <source>
        <dbReference type="EMBL" id="AFN73498.1"/>
    </source>
</evidence>